<dbReference type="AlphaFoldDB" id="A0A0C2XCZ6"/>
<evidence type="ECO:0000313" key="2">
    <source>
        <dbReference type="Proteomes" id="UP000054549"/>
    </source>
</evidence>
<evidence type="ECO:0000313" key="1">
    <source>
        <dbReference type="EMBL" id="KIL67316.1"/>
    </source>
</evidence>
<gene>
    <name evidence="1" type="ORF">M378DRAFT_300974</name>
</gene>
<accession>A0A0C2XCZ6</accession>
<dbReference type="InParanoid" id="A0A0C2XCZ6"/>
<keyword evidence="2" id="KW-1185">Reference proteome</keyword>
<name>A0A0C2XCZ6_AMAMK</name>
<dbReference type="EMBL" id="KN818232">
    <property type="protein sequence ID" value="KIL67316.1"/>
    <property type="molecule type" value="Genomic_DNA"/>
</dbReference>
<dbReference type="HOGENOM" id="CLU_1660258_0_0_1"/>
<protein>
    <submittedName>
        <fullName evidence="1">Uncharacterized protein</fullName>
    </submittedName>
</protein>
<sequence>MISHQKPTSVPGYLLLVCIQPQTVPRPKSFVSTVSSLTRLLVHQHVHFHDDAVGKRGFTFKKINTLDLYKQPNANSIFVDWWLYSAPRCCQQPDINDIWKKHVSIVFHIRHATIQFLGPLSNLVHHQLRVQHVLTGKQTCQGFQLPPYGCFHHPCLALQ</sequence>
<proteinExistence type="predicted"/>
<organism evidence="1 2">
    <name type="scientific">Amanita muscaria (strain Koide BX008)</name>
    <dbReference type="NCBI Taxonomy" id="946122"/>
    <lineage>
        <taxon>Eukaryota</taxon>
        <taxon>Fungi</taxon>
        <taxon>Dikarya</taxon>
        <taxon>Basidiomycota</taxon>
        <taxon>Agaricomycotina</taxon>
        <taxon>Agaricomycetes</taxon>
        <taxon>Agaricomycetidae</taxon>
        <taxon>Agaricales</taxon>
        <taxon>Pluteineae</taxon>
        <taxon>Amanitaceae</taxon>
        <taxon>Amanita</taxon>
    </lineage>
</organism>
<dbReference type="Proteomes" id="UP000054549">
    <property type="component" value="Unassembled WGS sequence"/>
</dbReference>
<reference evidence="1 2" key="1">
    <citation type="submission" date="2014-04" db="EMBL/GenBank/DDBJ databases">
        <title>Evolutionary Origins and Diversification of the Mycorrhizal Mutualists.</title>
        <authorList>
            <consortium name="DOE Joint Genome Institute"/>
            <consortium name="Mycorrhizal Genomics Consortium"/>
            <person name="Kohler A."/>
            <person name="Kuo A."/>
            <person name="Nagy L.G."/>
            <person name="Floudas D."/>
            <person name="Copeland A."/>
            <person name="Barry K.W."/>
            <person name="Cichocki N."/>
            <person name="Veneault-Fourrey C."/>
            <person name="LaButti K."/>
            <person name="Lindquist E.A."/>
            <person name="Lipzen A."/>
            <person name="Lundell T."/>
            <person name="Morin E."/>
            <person name="Murat C."/>
            <person name="Riley R."/>
            <person name="Ohm R."/>
            <person name="Sun H."/>
            <person name="Tunlid A."/>
            <person name="Henrissat B."/>
            <person name="Grigoriev I.V."/>
            <person name="Hibbett D.S."/>
            <person name="Martin F."/>
        </authorList>
    </citation>
    <scope>NUCLEOTIDE SEQUENCE [LARGE SCALE GENOMIC DNA]</scope>
    <source>
        <strain evidence="1 2">Koide BX008</strain>
    </source>
</reference>